<dbReference type="GeneID" id="19188738"/>
<reference evidence="1 2" key="1">
    <citation type="submission" date="2013-03" db="EMBL/GenBank/DDBJ databases">
        <title>The Genome Sequence of Cladophialophora psammophila CBS 110553.</title>
        <authorList>
            <consortium name="The Broad Institute Genomics Platform"/>
            <person name="Cuomo C."/>
            <person name="de Hoog S."/>
            <person name="Gorbushina A."/>
            <person name="Walker B."/>
            <person name="Young S.K."/>
            <person name="Zeng Q."/>
            <person name="Gargeya S."/>
            <person name="Fitzgerald M."/>
            <person name="Haas B."/>
            <person name="Abouelleil A."/>
            <person name="Allen A.W."/>
            <person name="Alvarado L."/>
            <person name="Arachchi H.M."/>
            <person name="Berlin A.M."/>
            <person name="Chapman S.B."/>
            <person name="Gainer-Dewar J."/>
            <person name="Goldberg J."/>
            <person name="Griggs A."/>
            <person name="Gujja S."/>
            <person name="Hansen M."/>
            <person name="Howarth C."/>
            <person name="Imamovic A."/>
            <person name="Ireland A."/>
            <person name="Larimer J."/>
            <person name="McCowan C."/>
            <person name="Murphy C."/>
            <person name="Pearson M."/>
            <person name="Poon T.W."/>
            <person name="Priest M."/>
            <person name="Roberts A."/>
            <person name="Saif S."/>
            <person name="Shea T."/>
            <person name="Sisk P."/>
            <person name="Sykes S."/>
            <person name="Wortman J."/>
            <person name="Nusbaum C."/>
            <person name="Birren B."/>
        </authorList>
    </citation>
    <scope>NUCLEOTIDE SEQUENCE [LARGE SCALE GENOMIC DNA]</scope>
    <source>
        <strain evidence="1 2">CBS 110553</strain>
    </source>
</reference>
<gene>
    <name evidence="1" type="ORF">A1O5_04012</name>
</gene>
<evidence type="ECO:0000313" key="2">
    <source>
        <dbReference type="Proteomes" id="UP000019471"/>
    </source>
</evidence>
<dbReference type="HOGENOM" id="CLU_2941547_0_0_1"/>
<dbReference type="AlphaFoldDB" id="W9XRF8"/>
<evidence type="ECO:0000313" key="1">
    <source>
        <dbReference type="EMBL" id="EXJ72864.1"/>
    </source>
</evidence>
<keyword evidence="2" id="KW-1185">Reference proteome</keyword>
<dbReference type="Proteomes" id="UP000019471">
    <property type="component" value="Unassembled WGS sequence"/>
</dbReference>
<sequence>MLKRPGLDPRSTGKHLSIFAHPTREFALILPCSSVALAPTVIAFRNVAIHLQSHPSSVGL</sequence>
<name>W9XRF8_9EURO</name>
<accession>W9XRF8</accession>
<dbReference type="RefSeq" id="XP_007742811.1">
    <property type="nucleotide sequence ID" value="XM_007744621.1"/>
</dbReference>
<organism evidence="1 2">
    <name type="scientific">Cladophialophora psammophila CBS 110553</name>
    <dbReference type="NCBI Taxonomy" id="1182543"/>
    <lineage>
        <taxon>Eukaryota</taxon>
        <taxon>Fungi</taxon>
        <taxon>Dikarya</taxon>
        <taxon>Ascomycota</taxon>
        <taxon>Pezizomycotina</taxon>
        <taxon>Eurotiomycetes</taxon>
        <taxon>Chaetothyriomycetidae</taxon>
        <taxon>Chaetothyriales</taxon>
        <taxon>Herpotrichiellaceae</taxon>
        <taxon>Cladophialophora</taxon>
    </lineage>
</organism>
<comment type="caution">
    <text evidence="1">The sequence shown here is derived from an EMBL/GenBank/DDBJ whole genome shotgun (WGS) entry which is preliminary data.</text>
</comment>
<dbReference type="EMBL" id="AMGX01000005">
    <property type="protein sequence ID" value="EXJ72864.1"/>
    <property type="molecule type" value="Genomic_DNA"/>
</dbReference>
<proteinExistence type="predicted"/>
<protein>
    <submittedName>
        <fullName evidence="1">Uncharacterized protein</fullName>
    </submittedName>
</protein>